<proteinExistence type="predicted"/>
<name>K1TRU0_9ZZZZ</name>
<protein>
    <submittedName>
        <fullName evidence="1">Uncharacterized protein</fullName>
    </submittedName>
</protein>
<dbReference type="AlphaFoldDB" id="K1TRU0"/>
<evidence type="ECO:0000313" key="1">
    <source>
        <dbReference type="EMBL" id="EKC72458.1"/>
    </source>
</evidence>
<dbReference type="EMBL" id="AJWY01004410">
    <property type="protein sequence ID" value="EKC72458.1"/>
    <property type="molecule type" value="Genomic_DNA"/>
</dbReference>
<accession>K1TRU0</accession>
<reference evidence="1" key="1">
    <citation type="journal article" date="2013" name="Environ. Microbiol.">
        <title>Microbiota from the distal guts of lean and obese adolescents exhibit partial functional redundancy besides clear differences in community structure.</title>
        <authorList>
            <person name="Ferrer M."/>
            <person name="Ruiz A."/>
            <person name="Lanza F."/>
            <person name="Haange S.B."/>
            <person name="Oberbach A."/>
            <person name="Till H."/>
            <person name="Bargiela R."/>
            <person name="Campoy C."/>
            <person name="Segura M.T."/>
            <person name="Richter M."/>
            <person name="von Bergen M."/>
            <person name="Seifert J."/>
            <person name="Suarez A."/>
        </authorList>
    </citation>
    <scope>NUCLEOTIDE SEQUENCE</scope>
</reference>
<organism evidence="1">
    <name type="scientific">human gut metagenome</name>
    <dbReference type="NCBI Taxonomy" id="408170"/>
    <lineage>
        <taxon>unclassified sequences</taxon>
        <taxon>metagenomes</taxon>
        <taxon>organismal metagenomes</taxon>
    </lineage>
</organism>
<sequence length="44" mass="5192">MHTSKDDNDLLIIAAGYDHSRIVEWQPKRKDARKKVVVIWFSSH</sequence>
<gene>
    <name evidence="1" type="ORF">LEA_06733</name>
</gene>
<comment type="caution">
    <text evidence="1">The sequence shown here is derived from an EMBL/GenBank/DDBJ whole genome shotgun (WGS) entry which is preliminary data.</text>
</comment>